<dbReference type="InterPro" id="IPR011990">
    <property type="entry name" value="TPR-like_helical_dom_sf"/>
</dbReference>
<evidence type="ECO:0008006" key="4">
    <source>
        <dbReference type="Google" id="ProtNLM"/>
    </source>
</evidence>
<evidence type="ECO:0000313" key="3">
    <source>
        <dbReference type="Proteomes" id="UP001165293"/>
    </source>
</evidence>
<keyword evidence="3" id="KW-1185">Reference proteome</keyword>
<feature type="signal peptide" evidence="1">
    <location>
        <begin position="1"/>
        <end position="23"/>
    </location>
</feature>
<dbReference type="RefSeq" id="WP_230526002.1">
    <property type="nucleotide sequence ID" value="NZ_JAJGAK010000001.1"/>
</dbReference>
<comment type="caution">
    <text evidence="2">The sequence shown here is derived from an EMBL/GenBank/DDBJ whole genome shotgun (WGS) entry which is preliminary data.</text>
</comment>
<feature type="chain" id="PRO_5045286272" description="Tetratricopeptide repeat protein" evidence="1">
    <location>
        <begin position="24"/>
        <end position="181"/>
    </location>
</feature>
<sequence length="181" mass="18984">MTLRFVRVATHACVAVVFASTLAACATTAPPSPDSIERAYDPVALVAQVRAAAGNDDGKDELAIQPLRDPMVAGLRENAAQAEREGRYADAATALDQALAETGDDPAVLQERAEAALLNRDLDGAASFARRAHDVGAQVGPLCRRHWATLRAVGEARGDGVAAADAQRQLDACKVTAPPRY</sequence>
<dbReference type="EMBL" id="JAJGAK010000001">
    <property type="protein sequence ID" value="MCC8362399.1"/>
    <property type="molecule type" value="Genomic_DNA"/>
</dbReference>
<protein>
    <recommendedName>
        <fullName evidence="4">Tetratricopeptide repeat protein</fullName>
    </recommendedName>
</protein>
<proteinExistence type="predicted"/>
<accession>A0ABS8JFL7</accession>
<gene>
    <name evidence="2" type="ORF">LK996_04850</name>
</gene>
<dbReference type="Gene3D" id="1.25.40.10">
    <property type="entry name" value="Tetratricopeptide repeat domain"/>
    <property type="match status" value="1"/>
</dbReference>
<dbReference type="Proteomes" id="UP001165293">
    <property type="component" value="Unassembled WGS sequence"/>
</dbReference>
<name>A0ABS8JFL7_9GAMM</name>
<evidence type="ECO:0000313" key="2">
    <source>
        <dbReference type="EMBL" id="MCC8362399.1"/>
    </source>
</evidence>
<keyword evidence="1" id="KW-0732">Signal</keyword>
<evidence type="ECO:0000256" key="1">
    <source>
        <dbReference type="SAM" id="SignalP"/>
    </source>
</evidence>
<dbReference type="PROSITE" id="PS51257">
    <property type="entry name" value="PROKAR_LIPOPROTEIN"/>
    <property type="match status" value="1"/>
</dbReference>
<reference evidence="2" key="1">
    <citation type="submission" date="2021-10" db="EMBL/GenBank/DDBJ databases">
        <authorList>
            <person name="Lyu M."/>
            <person name="Wang X."/>
            <person name="Meng X."/>
            <person name="Xu K."/>
        </authorList>
    </citation>
    <scope>NUCLEOTIDE SEQUENCE</scope>
    <source>
        <strain evidence="2">A6</strain>
    </source>
</reference>
<organism evidence="2 3">
    <name type="scientific">Noviluteimonas lactosilytica</name>
    <dbReference type="NCBI Taxonomy" id="2888523"/>
    <lineage>
        <taxon>Bacteria</taxon>
        <taxon>Pseudomonadati</taxon>
        <taxon>Pseudomonadota</taxon>
        <taxon>Gammaproteobacteria</taxon>
        <taxon>Lysobacterales</taxon>
        <taxon>Lysobacteraceae</taxon>
        <taxon>Noviluteimonas</taxon>
    </lineage>
</organism>
<dbReference type="SUPFAM" id="SSF48452">
    <property type="entry name" value="TPR-like"/>
    <property type="match status" value="1"/>
</dbReference>